<evidence type="ECO:0000313" key="1">
    <source>
        <dbReference type="EMBL" id="CVL02025.1"/>
    </source>
</evidence>
<protein>
    <submittedName>
        <fullName evidence="1">Uncharacterized protein</fullName>
    </submittedName>
</protein>
<keyword evidence="2" id="KW-1185">Reference proteome</keyword>
<gene>
    <name evidence="1" type="ORF">FMAN_08146</name>
</gene>
<name>A0A1L7U219_FUSMA</name>
<dbReference type="EMBL" id="FCQH01000012">
    <property type="protein sequence ID" value="CVL02025.1"/>
    <property type="molecule type" value="Genomic_DNA"/>
</dbReference>
<proteinExistence type="predicted"/>
<dbReference type="GeneID" id="65087406"/>
<evidence type="ECO:0000313" key="2">
    <source>
        <dbReference type="Proteomes" id="UP000184255"/>
    </source>
</evidence>
<sequence>MSFPPPNRTYQVRFEPQIPIREILSRPNPSLDVQGNLGAPRQDPTAVNVFSSQVTLWADFNIAALTQAYGDIMALRLATATDDQPPILTINSIEDIKSKMFQDKIWSRIREPIAVGARVFQSRLNGQSPPAVDMIPGHSLPGNRTSTISLTSGQSRTPLVVSCIVTRSWRSVDLTNPTNDRVMRPIRRIATYCISAQTRYGFIATVDEFVVVRVSAKGSGTETRYHVEWQAVLWNACGQNVMTVSKALLFLTMMSLNERHRGVCSLGSARPLNLWQRYIGPAGPFYCHHLSLRQSFTRPVGAIIEDGPLF</sequence>
<dbReference type="AlphaFoldDB" id="A0A1L7U219"/>
<dbReference type="Proteomes" id="UP000184255">
    <property type="component" value="Unassembled WGS sequence"/>
</dbReference>
<reference evidence="2" key="1">
    <citation type="journal article" date="2016" name="Genome Biol. Evol.">
        <title>Comparative 'omics' of the Fusarium fujikuroi species complex highlights differences in genetic potential and metabolite synthesis.</title>
        <authorList>
            <person name="Niehaus E.-M."/>
            <person name="Muensterkoetter M."/>
            <person name="Proctor R.H."/>
            <person name="Brown D.W."/>
            <person name="Sharon A."/>
            <person name="Idan Y."/>
            <person name="Oren-Young L."/>
            <person name="Sieber C.M."/>
            <person name="Novak O."/>
            <person name="Pencik A."/>
            <person name="Tarkowska D."/>
            <person name="Hromadova K."/>
            <person name="Freeman S."/>
            <person name="Maymon M."/>
            <person name="Elazar M."/>
            <person name="Youssef S.A."/>
            <person name="El-Shabrawy E.S.M."/>
            <person name="Shalaby A.B.A."/>
            <person name="Houterman P."/>
            <person name="Brock N.L."/>
            <person name="Burkhardt I."/>
            <person name="Tsavkelova E.A."/>
            <person name="Dickschat J.S."/>
            <person name="Galuszka P."/>
            <person name="Gueldener U."/>
            <person name="Tudzynski B."/>
        </authorList>
    </citation>
    <scope>NUCLEOTIDE SEQUENCE [LARGE SCALE GENOMIC DNA]</scope>
    <source>
        <strain evidence="2">MRC7560</strain>
    </source>
</reference>
<dbReference type="VEuPathDB" id="FungiDB:FMAN_08146"/>
<accession>A0A1L7U219</accession>
<comment type="caution">
    <text evidence="1">The sequence shown here is derived from an EMBL/GenBank/DDBJ whole genome shotgun (WGS) entry which is preliminary data.</text>
</comment>
<dbReference type="RefSeq" id="XP_041687352.1">
    <property type="nucleotide sequence ID" value="XM_041821586.1"/>
</dbReference>
<organism evidence="1 2">
    <name type="scientific">Fusarium mangiferae</name>
    <name type="common">Mango malformation disease fungus</name>
    <dbReference type="NCBI Taxonomy" id="192010"/>
    <lineage>
        <taxon>Eukaryota</taxon>
        <taxon>Fungi</taxon>
        <taxon>Dikarya</taxon>
        <taxon>Ascomycota</taxon>
        <taxon>Pezizomycotina</taxon>
        <taxon>Sordariomycetes</taxon>
        <taxon>Hypocreomycetidae</taxon>
        <taxon>Hypocreales</taxon>
        <taxon>Nectriaceae</taxon>
        <taxon>Fusarium</taxon>
        <taxon>Fusarium fujikuroi species complex</taxon>
    </lineage>
</organism>